<reference evidence="6 7" key="1">
    <citation type="journal article" date="2019" name="Int. J. Syst. Evol. Microbiol.">
        <title>The Global Catalogue of Microorganisms (GCM) 10K type strain sequencing project: providing services to taxonomists for standard genome sequencing and annotation.</title>
        <authorList>
            <consortium name="The Broad Institute Genomics Platform"/>
            <consortium name="The Broad Institute Genome Sequencing Center for Infectious Disease"/>
            <person name="Wu L."/>
            <person name="Ma J."/>
        </authorList>
    </citation>
    <scope>NUCLEOTIDE SEQUENCE [LARGE SCALE GENOMIC DNA]</scope>
    <source>
        <strain evidence="6 7">JCM 16013</strain>
    </source>
</reference>
<evidence type="ECO:0000256" key="3">
    <source>
        <dbReference type="ARBA" id="ARBA00023163"/>
    </source>
</evidence>
<dbReference type="PANTHER" id="PTHR43537">
    <property type="entry name" value="TRANSCRIPTIONAL REGULATOR, GNTR FAMILY"/>
    <property type="match status" value="1"/>
</dbReference>
<dbReference type="InterPro" id="IPR036388">
    <property type="entry name" value="WH-like_DNA-bd_sf"/>
</dbReference>
<sequence>MMDRHTEPREEHMPESPRSPEALEWGRGLAGRVADALGRAIAAGDHAPGTVLRTEDLEERFTVSRTVVREAVQALQAKRLLRSSPRVGLTVRPMAEWHLYDPDVIRWRLAGPARTALLDELTELRGAVEPTAAAAAARRGDREQRTKLLECSARMRAAAAAKDRKAFLEADVDFHRQVLRMCGNPLFAQLAPVTEELLRGRAELKLLPSAPDPADANRHDAVAVAVAAGDAQGAEAAMRAVVAESLADIHMRLDAREIEL</sequence>
<feature type="domain" description="HTH gntR-type" evidence="5">
    <location>
        <begin position="27"/>
        <end position="94"/>
    </location>
</feature>
<protein>
    <submittedName>
        <fullName evidence="6">FCD domain-containing protein</fullName>
    </submittedName>
</protein>
<dbReference type="Proteomes" id="UP001499854">
    <property type="component" value="Unassembled WGS sequence"/>
</dbReference>
<proteinExistence type="predicted"/>
<evidence type="ECO:0000256" key="2">
    <source>
        <dbReference type="ARBA" id="ARBA00023125"/>
    </source>
</evidence>
<dbReference type="SUPFAM" id="SSF46785">
    <property type="entry name" value="Winged helix' DNA-binding domain"/>
    <property type="match status" value="1"/>
</dbReference>
<dbReference type="EMBL" id="BAAAQM010000039">
    <property type="protein sequence ID" value="GAA1987849.1"/>
    <property type="molecule type" value="Genomic_DNA"/>
</dbReference>
<dbReference type="Pfam" id="PF07729">
    <property type="entry name" value="FCD"/>
    <property type="match status" value="1"/>
</dbReference>
<dbReference type="InterPro" id="IPR000524">
    <property type="entry name" value="Tscrpt_reg_HTH_GntR"/>
</dbReference>
<evidence type="ECO:0000313" key="6">
    <source>
        <dbReference type="EMBL" id="GAA1987849.1"/>
    </source>
</evidence>
<accession>A0ABN2SJX1</accession>
<evidence type="ECO:0000256" key="1">
    <source>
        <dbReference type="ARBA" id="ARBA00023015"/>
    </source>
</evidence>
<dbReference type="SUPFAM" id="SSF48008">
    <property type="entry name" value="GntR ligand-binding domain-like"/>
    <property type="match status" value="1"/>
</dbReference>
<dbReference type="Pfam" id="PF00392">
    <property type="entry name" value="GntR"/>
    <property type="match status" value="1"/>
</dbReference>
<dbReference type="PROSITE" id="PS50949">
    <property type="entry name" value="HTH_GNTR"/>
    <property type="match status" value="1"/>
</dbReference>
<keyword evidence="2" id="KW-0238">DNA-binding</keyword>
<dbReference type="InterPro" id="IPR036390">
    <property type="entry name" value="WH_DNA-bd_sf"/>
</dbReference>
<comment type="caution">
    <text evidence="6">The sequence shown here is derived from an EMBL/GenBank/DDBJ whole genome shotgun (WGS) entry which is preliminary data.</text>
</comment>
<keyword evidence="3" id="KW-0804">Transcription</keyword>
<dbReference type="InterPro" id="IPR008920">
    <property type="entry name" value="TF_FadR/GntR_C"/>
</dbReference>
<dbReference type="SMART" id="SM00895">
    <property type="entry name" value="FCD"/>
    <property type="match status" value="1"/>
</dbReference>
<dbReference type="InterPro" id="IPR011711">
    <property type="entry name" value="GntR_C"/>
</dbReference>
<dbReference type="Gene3D" id="1.20.120.530">
    <property type="entry name" value="GntR ligand-binding domain-like"/>
    <property type="match status" value="1"/>
</dbReference>
<organism evidence="6 7">
    <name type="scientific">Catenulispora subtropica</name>
    <dbReference type="NCBI Taxonomy" id="450798"/>
    <lineage>
        <taxon>Bacteria</taxon>
        <taxon>Bacillati</taxon>
        <taxon>Actinomycetota</taxon>
        <taxon>Actinomycetes</taxon>
        <taxon>Catenulisporales</taxon>
        <taxon>Catenulisporaceae</taxon>
        <taxon>Catenulispora</taxon>
    </lineage>
</organism>
<dbReference type="Gene3D" id="1.10.10.10">
    <property type="entry name" value="Winged helix-like DNA-binding domain superfamily/Winged helix DNA-binding domain"/>
    <property type="match status" value="1"/>
</dbReference>
<evidence type="ECO:0000313" key="7">
    <source>
        <dbReference type="Proteomes" id="UP001499854"/>
    </source>
</evidence>
<name>A0ABN2SJX1_9ACTN</name>
<feature type="region of interest" description="Disordered" evidence="4">
    <location>
        <begin position="1"/>
        <end position="22"/>
    </location>
</feature>
<dbReference type="SMART" id="SM00345">
    <property type="entry name" value="HTH_GNTR"/>
    <property type="match status" value="1"/>
</dbReference>
<evidence type="ECO:0000259" key="5">
    <source>
        <dbReference type="PROSITE" id="PS50949"/>
    </source>
</evidence>
<dbReference type="PANTHER" id="PTHR43537:SF44">
    <property type="entry name" value="GNTR FAMILY REGULATORY PROTEIN"/>
    <property type="match status" value="1"/>
</dbReference>
<keyword evidence="1" id="KW-0805">Transcription regulation</keyword>
<feature type="compositionally biased region" description="Basic and acidic residues" evidence="4">
    <location>
        <begin position="1"/>
        <end position="15"/>
    </location>
</feature>
<evidence type="ECO:0000256" key="4">
    <source>
        <dbReference type="SAM" id="MobiDB-lite"/>
    </source>
</evidence>
<gene>
    <name evidence="6" type="ORF">GCM10009838_58300</name>
</gene>
<keyword evidence="7" id="KW-1185">Reference proteome</keyword>